<protein>
    <submittedName>
        <fullName evidence="1">Uncharacterized protein</fullName>
    </submittedName>
</protein>
<proteinExistence type="predicted"/>
<name>A0A926L721_9ACTN</name>
<keyword evidence="2" id="KW-1185">Reference proteome</keyword>
<reference evidence="1" key="2">
    <citation type="submission" date="2020-09" db="EMBL/GenBank/DDBJ databases">
        <authorList>
            <person name="Luo X."/>
        </authorList>
    </citation>
    <scope>NUCLEOTIDE SEQUENCE</scope>
    <source>
        <strain evidence="1">TRM S81-3</strain>
    </source>
</reference>
<dbReference type="Proteomes" id="UP000621210">
    <property type="component" value="Unassembled WGS sequence"/>
</dbReference>
<gene>
    <name evidence="1" type="ORF">H0H10_32180</name>
</gene>
<accession>A0A926L721</accession>
<dbReference type="EMBL" id="JACVQF010000224">
    <property type="protein sequence ID" value="MBD0423763.1"/>
    <property type="molecule type" value="Genomic_DNA"/>
</dbReference>
<evidence type="ECO:0000313" key="1">
    <source>
        <dbReference type="EMBL" id="MBD0423763.1"/>
    </source>
</evidence>
<comment type="caution">
    <text evidence="1">The sequence shown here is derived from an EMBL/GenBank/DDBJ whole genome shotgun (WGS) entry which is preliminary data.</text>
</comment>
<dbReference type="AlphaFoldDB" id="A0A926L721"/>
<evidence type="ECO:0000313" key="2">
    <source>
        <dbReference type="Proteomes" id="UP000621210"/>
    </source>
</evidence>
<dbReference type="RefSeq" id="WP_188184693.1">
    <property type="nucleotide sequence ID" value="NZ_JACVQF010000224.1"/>
</dbReference>
<sequence>MARAEKERVVEALLERYGRSSLAEQAEIHMKNHPHALYQLFQLAALTNARVEPGVAVDTFTALRGRRWSTAGQVLRAGREQIERVLADAGYPEGDRKRISTAMTDAALHLQEDHGGDLSELREDAGRDPDRERELLRHFANVDDDVVDAFYREAQLLWQELLPFADKKALDAADRLALGHDAKSLQGLVQDDGEFVRLVDALVRVRHDKEGYGELQELAGSGA</sequence>
<organism evidence="1 2">
    <name type="scientific">Streptomyces griseicoloratus</name>
    <dbReference type="NCBI Taxonomy" id="2752516"/>
    <lineage>
        <taxon>Bacteria</taxon>
        <taxon>Bacillati</taxon>
        <taxon>Actinomycetota</taxon>
        <taxon>Actinomycetes</taxon>
        <taxon>Kitasatosporales</taxon>
        <taxon>Streptomycetaceae</taxon>
        <taxon>Streptomyces</taxon>
    </lineage>
</organism>
<reference evidence="1" key="1">
    <citation type="submission" date="2020-09" db="EMBL/GenBank/DDBJ databases">
        <title>Streptomyces grisecoloratus sp. nov., isolated from cotton soil.</title>
        <authorList>
            <person name="Xing L."/>
        </authorList>
    </citation>
    <scope>NUCLEOTIDE SEQUENCE</scope>
    <source>
        <strain evidence="1">TRM S81-3</strain>
    </source>
</reference>